<feature type="transmembrane region" description="Helical" evidence="8">
    <location>
        <begin position="166"/>
        <end position="187"/>
    </location>
</feature>
<dbReference type="PANTHER" id="PTHR30445:SF9">
    <property type="match status" value="1"/>
</dbReference>
<feature type="transmembrane region" description="Helical" evidence="8">
    <location>
        <begin position="65"/>
        <end position="86"/>
    </location>
</feature>
<dbReference type="InterPro" id="IPR022457">
    <property type="entry name" value="Asp_Ala_antiprt"/>
</dbReference>
<feature type="transmembrane region" description="Helical" evidence="8">
    <location>
        <begin position="538"/>
        <end position="564"/>
    </location>
</feature>
<gene>
    <name evidence="10" type="primary">aspT</name>
    <name evidence="10" type="ORF">L497_0325</name>
</gene>
<feature type="transmembrane region" description="Helical" evidence="8">
    <location>
        <begin position="6"/>
        <end position="28"/>
    </location>
</feature>
<dbReference type="InterPro" id="IPR006037">
    <property type="entry name" value="RCK_C"/>
</dbReference>
<dbReference type="Pfam" id="PF06826">
    <property type="entry name" value="Asp-Al_Ex"/>
    <property type="match status" value="2"/>
</dbReference>
<dbReference type="GO" id="GO:0005886">
    <property type="term" value="C:plasma membrane"/>
    <property type="evidence" value="ECO:0007669"/>
    <property type="project" value="UniProtKB-SubCell"/>
</dbReference>
<proteinExistence type="inferred from homology"/>
<dbReference type="InterPro" id="IPR036721">
    <property type="entry name" value="RCK_C_sf"/>
</dbReference>
<feature type="transmembrane region" description="Helical" evidence="8">
    <location>
        <begin position="389"/>
        <end position="410"/>
    </location>
</feature>
<evidence type="ECO:0000256" key="3">
    <source>
        <dbReference type="ARBA" id="ARBA00022448"/>
    </source>
</evidence>
<sequence length="567" mass="58768">MQMTCSVGFFQSVPIAIIFIAVGLGHFIGKLRLGPVALGGVCGTLIVAMILGQTGCKVEGPVREIAFVLFIFAMGYSGGPGFFANLNRSSLRFMVLPFIEVVLVLLISLLAASFFGFDAGTTAGLAAGSATESAVVGTASEALRHLGLTAEQVQVQEANIATAYTLTYLVGTISIVLFTSQVAPLLLRINLWQACKDLEAKLGGVPDEEDSSMPALPRLVGRAHIVREAAGKTVLEIEQALAGRTVVTSLLRDGESLTPTPEEVLQAGDIVVIVGLRFYALRGDDVIGPEIQVPAAHADALNLQERQVVISSKHVNGRTLSHLAKTPKARAARGVFLQGIERSGHSIPMTPSTVVMYGDVVRLVGTDPNLSDAVKHLGNELRRDGTTDIVFMCGGILLGLGIGSLMVTVAGLPLSLGSGGGALVSGLICGWISAKRPALGHIPPAALSLLKELGLGIFIACVGLSAGPEAITLLKQHGLVLPVIGLAVSLGPACASLWIGHKFLKIEGPLLLGAIAGQHVSTPTLSAVMVQAGSSVPILGYTVTYAIANVLLPVLGPLIVALAYRLG</sequence>
<evidence type="ECO:0000313" key="10">
    <source>
        <dbReference type="EMBL" id="KAK98257.1"/>
    </source>
</evidence>
<feature type="transmembrane region" description="Helical" evidence="8">
    <location>
        <begin position="416"/>
        <end position="434"/>
    </location>
</feature>
<accession>A0A158M980</accession>
<dbReference type="PATRIC" id="fig|1331206.3.peg.495"/>
<feature type="transmembrane region" description="Helical" evidence="8">
    <location>
        <begin position="93"/>
        <end position="115"/>
    </location>
</feature>
<dbReference type="PANTHER" id="PTHR30445">
    <property type="entry name" value="K(+)_H(+) ANTIPORTER SUBUNIT KHTT"/>
    <property type="match status" value="1"/>
</dbReference>
<dbReference type="PROSITE" id="PS51202">
    <property type="entry name" value="RCK_C"/>
    <property type="match status" value="2"/>
</dbReference>
<feature type="transmembrane region" description="Helical" evidence="8">
    <location>
        <begin position="479"/>
        <end position="499"/>
    </location>
</feature>
<feature type="transmembrane region" description="Helical" evidence="8">
    <location>
        <begin position="446"/>
        <end position="467"/>
    </location>
</feature>
<dbReference type="NCBIfam" id="TIGR01625">
    <property type="entry name" value="YidE_YbjL_dupl"/>
    <property type="match status" value="1"/>
</dbReference>
<keyword evidence="5 8" id="KW-0812">Transmembrane</keyword>
<keyword evidence="3" id="KW-0813">Transport</keyword>
<evidence type="ECO:0000259" key="9">
    <source>
        <dbReference type="PROSITE" id="PS51202"/>
    </source>
</evidence>
<dbReference type="AlphaFoldDB" id="A0A158M980"/>
<evidence type="ECO:0000256" key="4">
    <source>
        <dbReference type="ARBA" id="ARBA00022475"/>
    </source>
</evidence>
<name>A0A158M980_9BORD</name>
<dbReference type="EMBL" id="JFZZ01000018">
    <property type="protein sequence ID" value="KAK98257.1"/>
    <property type="molecule type" value="Genomic_DNA"/>
</dbReference>
<dbReference type="InterPro" id="IPR006512">
    <property type="entry name" value="YidE_YbjL"/>
</dbReference>
<evidence type="ECO:0000256" key="2">
    <source>
        <dbReference type="ARBA" id="ARBA00009854"/>
    </source>
</evidence>
<comment type="caution">
    <text evidence="10">The sequence shown here is derived from an EMBL/GenBank/DDBJ whole genome shotgun (WGS) entry which is preliminary data.</text>
</comment>
<evidence type="ECO:0000256" key="1">
    <source>
        <dbReference type="ARBA" id="ARBA00004651"/>
    </source>
</evidence>
<dbReference type="STRING" id="35814.BBB42_05020"/>
<evidence type="ECO:0000256" key="8">
    <source>
        <dbReference type="SAM" id="Phobius"/>
    </source>
</evidence>
<dbReference type="GO" id="GO:0008324">
    <property type="term" value="F:monoatomic cation transmembrane transporter activity"/>
    <property type="evidence" value="ECO:0007669"/>
    <property type="project" value="InterPro"/>
</dbReference>
<feature type="domain" description="RCK C-terminal" evidence="9">
    <location>
        <begin position="206"/>
        <end position="290"/>
    </location>
</feature>
<evidence type="ECO:0000256" key="7">
    <source>
        <dbReference type="ARBA" id="ARBA00023136"/>
    </source>
</evidence>
<dbReference type="GO" id="GO:0006813">
    <property type="term" value="P:potassium ion transport"/>
    <property type="evidence" value="ECO:0007669"/>
    <property type="project" value="InterPro"/>
</dbReference>
<comment type="subcellular location">
    <subcellularLocation>
        <location evidence="1">Cell membrane</location>
        <topology evidence="1">Multi-pass membrane protein</topology>
    </subcellularLocation>
</comment>
<dbReference type="Gene3D" id="3.30.70.1450">
    <property type="entry name" value="Regulator of K+ conductance, C-terminal domain"/>
    <property type="match status" value="1"/>
</dbReference>
<keyword evidence="7 8" id="KW-0472">Membrane</keyword>
<dbReference type="SUPFAM" id="SSF116726">
    <property type="entry name" value="TrkA C-terminal domain-like"/>
    <property type="match status" value="2"/>
</dbReference>
<dbReference type="NCBIfam" id="TIGR03802">
    <property type="entry name" value="Asp_Ala_antiprt"/>
    <property type="match status" value="1"/>
</dbReference>
<dbReference type="InterPro" id="IPR050144">
    <property type="entry name" value="AAE_transporter"/>
</dbReference>
<reference evidence="10 11" key="1">
    <citation type="submission" date="2014-03" db="EMBL/GenBank/DDBJ databases">
        <title>Genome sequence of Bordetella holmseii.</title>
        <authorList>
            <person name="Harvill E."/>
            <person name="Goodfield L.L."/>
            <person name="Ivanov Y."/>
            <person name="Meyer J.A."/>
            <person name="Newth C."/>
            <person name="Cassiday P."/>
            <person name="Tondella M.L."/>
            <person name="Liao P."/>
            <person name="Zimmerman J."/>
            <person name="Meert K."/>
            <person name="Wessel D."/>
            <person name="Berger J."/>
            <person name="Dean J.M."/>
            <person name="Holubkov R."/>
            <person name="Burr J."/>
            <person name="Liu T."/>
            <person name="Brinkac L.M."/>
            <person name="Sanka R."/>
            <person name="Kim M."/>
            <person name="Losada L."/>
        </authorList>
    </citation>
    <scope>NUCLEOTIDE SEQUENCE [LARGE SCALE GENOMIC DNA]</scope>
    <source>
        <strain evidence="10 11">CDC-H585-BH</strain>
    </source>
</reference>
<keyword evidence="4" id="KW-1003">Cell membrane</keyword>
<dbReference type="Proteomes" id="UP000026682">
    <property type="component" value="Unassembled WGS sequence"/>
</dbReference>
<evidence type="ECO:0000256" key="5">
    <source>
        <dbReference type="ARBA" id="ARBA00022692"/>
    </source>
</evidence>
<evidence type="ECO:0000256" key="6">
    <source>
        <dbReference type="ARBA" id="ARBA00022989"/>
    </source>
</evidence>
<keyword evidence="6 8" id="KW-1133">Transmembrane helix</keyword>
<comment type="similarity">
    <text evidence="2">Belongs to the AAE transporter (TC 2.A.81) family.</text>
</comment>
<feature type="transmembrane region" description="Helical" evidence="8">
    <location>
        <begin position="35"/>
        <end position="53"/>
    </location>
</feature>
<feature type="domain" description="RCK C-terminal" evidence="9">
    <location>
        <begin position="298"/>
        <end position="380"/>
    </location>
</feature>
<organism evidence="10 11">
    <name type="scientific">Bordetella holmesii CDC-H585-BH</name>
    <dbReference type="NCBI Taxonomy" id="1331206"/>
    <lineage>
        <taxon>Bacteria</taxon>
        <taxon>Pseudomonadati</taxon>
        <taxon>Pseudomonadota</taxon>
        <taxon>Betaproteobacteria</taxon>
        <taxon>Burkholderiales</taxon>
        <taxon>Alcaligenaceae</taxon>
        <taxon>Bordetella</taxon>
    </lineage>
</organism>
<evidence type="ECO:0000313" key="11">
    <source>
        <dbReference type="Proteomes" id="UP000026682"/>
    </source>
</evidence>
<protein>
    <submittedName>
        <fullName evidence="10">Aspartate-alanine antiporter</fullName>
    </submittedName>
</protein>